<name>A0A432DYD4_9FLAO</name>
<comment type="caution">
    <text evidence="1">The sequence shown here is derived from an EMBL/GenBank/DDBJ whole genome shotgun (WGS) entry which is preliminary data.</text>
</comment>
<gene>
    <name evidence="1" type="ORF">EJ377_00855</name>
</gene>
<protein>
    <submittedName>
        <fullName evidence="1">Uncharacterized protein</fullName>
    </submittedName>
</protein>
<sequence length="81" mass="9556">MKKLFFDLKEYAEYSKFNYMNRFKTYYSKVFRCDDKKDTYIFMIEGTTTGLTYLIKRTAVDGKLILSATGCLNSVLMFIVL</sequence>
<accession>A0A432DYD4</accession>
<evidence type="ECO:0000313" key="1">
    <source>
        <dbReference type="EMBL" id="RTZ49281.1"/>
    </source>
</evidence>
<dbReference type="EMBL" id="RYFC01000001">
    <property type="protein sequence ID" value="RTZ49281.1"/>
    <property type="molecule type" value="Genomic_DNA"/>
</dbReference>
<proteinExistence type="predicted"/>
<dbReference type="Proteomes" id="UP000276953">
    <property type="component" value="Unassembled WGS sequence"/>
</dbReference>
<evidence type="ECO:0000313" key="2">
    <source>
        <dbReference type="Proteomes" id="UP000276953"/>
    </source>
</evidence>
<organism evidence="1 2">
    <name type="scientific">Chryseobacterium arthrosphaerae</name>
    <dbReference type="NCBI Taxonomy" id="651561"/>
    <lineage>
        <taxon>Bacteria</taxon>
        <taxon>Pseudomonadati</taxon>
        <taxon>Bacteroidota</taxon>
        <taxon>Flavobacteriia</taxon>
        <taxon>Flavobacteriales</taxon>
        <taxon>Weeksellaceae</taxon>
        <taxon>Chryseobacterium group</taxon>
        <taxon>Chryseobacterium</taxon>
    </lineage>
</organism>
<dbReference type="AlphaFoldDB" id="A0A432DYD4"/>
<reference evidence="1 2" key="1">
    <citation type="submission" date="2018-12" db="EMBL/GenBank/DDBJ databases">
        <title>Draft Genome Sequence of Chryseobacterium arthrosphaerae strain ED882-96 Isolated from the Blood of a Patient with Liver Cirrhosis in Taiwan.</title>
        <authorList>
            <person name="Lin J.-N."/>
            <person name="Lai C.-H."/>
            <person name="Yang C.-H."/>
            <person name="Huang Y.-H."/>
        </authorList>
    </citation>
    <scope>NUCLEOTIDE SEQUENCE [LARGE SCALE GENOMIC DNA]</scope>
    <source>
        <strain evidence="1 2">ED882-96</strain>
    </source>
</reference>